<feature type="region of interest" description="Disordered" evidence="2">
    <location>
        <begin position="1"/>
        <end position="25"/>
    </location>
</feature>
<proteinExistence type="predicted"/>
<evidence type="ECO:0000313" key="4">
    <source>
        <dbReference type="Proteomes" id="UP000177167"/>
    </source>
</evidence>
<evidence type="ECO:0000313" key="3">
    <source>
        <dbReference type="EMBL" id="OGN08186.1"/>
    </source>
</evidence>
<keyword evidence="1" id="KW-0175">Coiled coil</keyword>
<comment type="caution">
    <text evidence="3">The sequence shown here is derived from an EMBL/GenBank/DDBJ whole genome shotgun (WGS) entry which is preliminary data.</text>
</comment>
<sequence>MVRAGLAKHSPRKSLSSLRKTGEGDEGGRMTFQIIRFGPVVRRRVDGRLVDTSQTIVRFPDGDATRHLHLQGDRWTGWNSDRARRERAGILESHAAHQAAVKAVEARIQKLTDELGELKDKRGAEATADRERLKEALKAAKAVAATTASDAERGAEAAGKVDETHPEIVEFA</sequence>
<name>A0A1F8F7F1_9BACT</name>
<gene>
    <name evidence="3" type="ORF">A3J46_00925</name>
</gene>
<evidence type="ECO:0000256" key="1">
    <source>
        <dbReference type="SAM" id="Coils"/>
    </source>
</evidence>
<feature type="compositionally biased region" description="Basic and acidic residues" evidence="2">
    <location>
        <begin position="150"/>
        <end position="172"/>
    </location>
</feature>
<dbReference type="AlphaFoldDB" id="A0A1F8F7F1"/>
<dbReference type="EMBL" id="MGJP01000067">
    <property type="protein sequence ID" value="OGN08186.1"/>
    <property type="molecule type" value="Genomic_DNA"/>
</dbReference>
<reference evidence="3 4" key="1">
    <citation type="journal article" date="2016" name="Nat. Commun.">
        <title>Thousands of microbial genomes shed light on interconnected biogeochemical processes in an aquifer system.</title>
        <authorList>
            <person name="Anantharaman K."/>
            <person name="Brown C.T."/>
            <person name="Hug L.A."/>
            <person name="Sharon I."/>
            <person name="Castelle C.J."/>
            <person name="Probst A.J."/>
            <person name="Thomas B.C."/>
            <person name="Singh A."/>
            <person name="Wilkins M.J."/>
            <person name="Karaoz U."/>
            <person name="Brodie E.L."/>
            <person name="Williams K.H."/>
            <person name="Hubbard S.S."/>
            <person name="Banfield J.F."/>
        </authorList>
    </citation>
    <scope>NUCLEOTIDE SEQUENCE [LARGE SCALE GENOMIC DNA]</scope>
</reference>
<accession>A0A1F8F7F1</accession>
<protein>
    <submittedName>
        <fullName evidence="3">Uncharacterized protein</fullName>
    </submittedName>
</protein>
<evidence type="ECO:0000256" key="2">
    <source>
        <dbReference type="SAM" id="MobiDB-lite"/>
    </source>
</evidence>
<dbReference type="Proteomes" id="UP000177167">
    <property type="component" value="Unassembled WGS sequence"/>
</dbReference>
<feature type="region of interest" description="Disordered" evidence="2">
    <location>
        <begin position="146"/>
        <end position="172"/>
    </location>
</feature>
<feature type="coiled-coil region" evidence="1">
    <location>
        <begin position="94"/>
        <end position="121"/>
    </location>
</feature>
<organism evidence="3 4">
    <name type="scientific">Candidatus Yanofskybacteria bacterium RIFCSPHIGHO2_02_FULL_41_11</name>
    <dbReference type="NCBI Taxonomy" id="1802675"/>
    <lineage>
        <taxon>Bacteria</taxon>
        <taxon>Candidatus Yanofskyibacteriota</taxon>
    </lineage>
</organism>